<dbReference type="EMBL" id="JAWWNJ010000153">
    <property type="protein sequence ID" value="KAK6981133.1"/>
    <property type="molecule type" value="Genomic_DNA"/>
</dbReference>
<proteinExistence type="predicted"/>
<comment type="caution">
    <text evidence="1">The sequence shown here is derived from an EMBL/GenBank/DDBJ whole genome shotgun (WGS) entry which is preliminary data.</text>
</comment>
<evidence type="ECO:0000313" key="1">
    <source>
        <dbReference type="EMBL" id="KAK6981133.1"/>
    </source>
</evidence>
<accession>A0AAV9ZFE3</accession>
<dbReference type="AlphaFoldDB" id="A0AAV9ZFE3"/>
<reference evidence="1 2" key="1">
    <citation type="journal article" date="2024" name="J Genomics">
        <title>Draft genome sequencing and assembly of Favolaschia claudopus CIRM-BRFM 2984 isolated from oak limbs.</title>
        <authorList>
            <person name="Navarro D."/>
            <person name="Drula E."/>
            <person name="Chaduli D."/>
            <person name="Cazenave R."/>
            <person name="Ahrendt S."/>
            <person name="Wang J."/>
            <person name="Lipzen A."/>
            <person name="Daum C."/>
            <person name="Barry K."/>
            <person name="Grigoriev I.V."/>
            <person name="Favel A."/>
            <person name="Rosso M.N."/>
            <person name="Martin F."/>
        </authorList>
    </citation>
    <scope>NUCLEOTIDE SEQUENCE [LARGE SCALE GENOMIC DNA]</scope>
    <source>
        <strain evidence="1 2">CIRM-BRFM 2984</strain>
    </source>
</reference>
<keyword evidence="2" id="KW-1185">Reference proteome</keyword>
<organism evidence="1 2">
    <name type="scientific">Favolaschia claudopus</name>
    <dbReference type="NCBI Taxonomy" id="2862362"/>
    <lineage>
        <taxon>Eukaryota</taxon>
        <taxon>Fungi</taxon>
        <taxon>Dikarya</taxon>
        <taxon>Basidiomycota</taxon>
        <taxon>Agaricomycotina</taxon>
        <taxon>Agaricomycetes</taxon>
        <taxon>Agaricomycetidae</taxon>
        <taxon>Agaricales</taxon>
        <taxon>Marasmiineae</taxon>
        <taxon>Mycenaceae</taxon>
        <taxon>Favolaschia</taxon>
    </lineage>
</organism>
<sequence>MHSRYRSCTITSANSCTSTTLTLSYCFNDFRSLALVCRDLTFHAQARMFRAIHSWSPDHRPITIATRLSDILASSPHLLPLVHVLSAPISEKVLLCVKAIHLPCLHELHLDGTPKQMVNIGALAAARELLALPSLRAVVLEGEVYHPNALSILFELCTTNLRSVAIALKHPKAKRETQQPDCTPLSAVVVTSVSERNIPLAKLSLDEISPVVECWLSSDDCPFDLGGVDALRLHGMGCQHRSKPLHPLDSGAESARLSPSLLTTSAGTFNDFTTLRTLKLTYLDDLLTVLSSLPSRLETLENLVIHCVQAPPRFLMSR</sequence>
<protein>
    <submittedName>
        <fullName evidence="1">Uncharacterized protein</fullName>
    </submittedName>
</protein>
<gene>
    <name evidence="1" type="ORF">R3P38DRAFT_3464635</name>
</gene>
<name>A0AAV9ZFE3_9AGAR</name>
<evidence type="ECO:0000313" key="2">
    <source>
        <dbReference type="Proteomes" id="UP001362999"/>
    </source>
</evidence>
<dbReference type="Proteomes" id="UP001362999">
    <property type="component" value="Unassembled WGS sequence"/>
</dbReference>